<comment type="caution">
    <text evidence="1">The sequence shown here is derived from an EMBL/GenBank/DDBJ whole genome shotgun (WGS) entry which is preliminary data.</text>
</comment>
<gene>
    <name evidence="1" type="ORF">GCM10009114_14470</name>
</gene>
<dbReference type="Proteomes" id="UP001500359">
    <property type="component" value="Unassembled WGS sequence"/>
</dbReference>
<protein>
    <recommendedName>
        <fullName evidence="3">SapC protein</fullName>
    </recommendedName>
</protein>
<sequence>MKTNYVPLDKEKHSALKVSVQHGFEFAKETHLASATMREFAQIASCMPIAFIKDQPKGSFHTIAMLGLEQNSNMYFNDNKWVGHVMPLNIQRYPFDVRPDGDKLGVFIDENSPLVGEEGESLFTEAGEPSDYLKNRQELLGEIANSEMITQRFVAKVVELGLLDPLQLNVQYASGETRNVTGVFTINEKRVNELSDEVTLELKKSGFLGAIYTVMLSLAQLNRMVQLSSTTDKPIRAIQMKLIDENAAEAETAPAAEKSPAE</sequence>
<dbReference type="InterPro" id="IPR010836">
    <property type="entry name" value="SapC"/>
</dbReference>
<dbReference type="RefSeq" id="WP_343858164.1">
    <property type="nucleotide sequence ID" value="NZ_BAAAFD010000003.1"/>
</dbReference>
<reference evidence="1 2" key="1">
    <citation type="journal article" date="2019" name="Int. J. Syst. Evol. Microbiol.">
        <title>The Global Catalogue of Microorganisms (GCM) 10K type strain sequencing project: providing services to taxonomists for standard genome sequencing and annotation.</title>
        <authorList>
            <consortium name="The Broad Institute Genomics Platform"/>
            <consortium name="The Broad Institute Genome Sequencing Center for Infectious Disease"/>
            <person name="Wu L."/>
            <person name="Ma J."/>
        </authorList>
    </citation>
    <scope>NUCLEOTIDE SEQUENCE [LARGE SCALE GENOMIC DNA]</scope>
    <source>
        <strain evidence="1 2">JCM 15896</strain>
    </source>
</reference>
<dbReference type="Pfam" id="PF07277">
    <property type="entry name" value="SapC"/>
    <property type="match status" value="1"/>
</dbReference>
<evidence type="ECO:0000313" key="1">
    <source>
        <dbReference type="EMBL" id="GAA0855486.1"/>
    </source>
</evidence>
<keyword evidence="2" id="KW-1185">Reference proteome</keyword>
<name>A0ABN1LFY2_9ALTE</name>
<evidence type="ECO:0000313" key="2">
    <source>
        <dbReference type="Proteomes" id="UP001500359"/>
    </source>
</evidence>
<evidence type="ECO:0008006" key="3">
    <source>
        <dbReference type="Google" id="ProtNLM"/>
    </source>
</evidence>
<proteinExistence type="predicted"/>
<organism evidence="1 2">
    <name type="scientific">Aliiglaciecola litoralis</name>
    <dbReference type="NCBI Taxonomy" id="582857"/>
    <lineage>
        <taxon>Bacteria</taxon>
        <taxon>Pseudomonadati</taxon>
        <taxon>Pseudomonadota</taxon>
        <taxon>Gammaproteobacteria</taxon>
        <taxon>Alteromonadales</taxon>
        <taxon>Alteromonadaceae</taxon>
        <taxon>Aliiglaciecola</taxon>
    </lineage>
</organism>
<dbReference type="EMBL" id="BAAAFD010000003">
    <property type="protein sequence ID" value="GAA0855486.1"/>
    <property type="molecule type" value="Genomic_DNA"/>
</dbReference>
<accession>A0ABN1LFY2</accession>